<name>A0AAV2WKP8_MYCNE</name>
<feature type="domain" description="EAL" evidence="1">
    <location>
        <begin position="201"/>
        <end position="440"/>
    </location>
</feature>
<dbReference type="CDD" id="cd01948">
    <property type="entry name" value="EAL"/>
    <property type="match status" value="1"/>
</dbReference>
<proteinExistence type="predicted"/>
<organism evidence="2 3">
    <name type="scientific">Mycolicibacterium neoaurum</name>
    <name type="common">Mycobacterium neoaurum</name>
    <dbReference type="NCBI Taxonomy" id="1795"/>
    <lineage>
        <taxon>Bacteria</taxon>
        <taxon>Bacillati</taxon>
        <taxon>Actinomycetota</taxon>
        <taxon>Actinomycetes</taxon>
        <taxon>Mycobacteriales</taxon>
        <taxon>Mycobacteriaceae</taxon>
        <taxon>Mycolicibacterium</taxon>
    </lineage>
</organism>
<dbReference type="PANTHER" id="PTHR33121">
    <property type="entry name" value="CYCLIC DI-GMP PHOSPHODIESTERASE PDEF"/>
    <property type="match status" value="1"/>
</dbReference>
<dbReference type="InterPro" id="IPR003018">
    <property type="entry name" value="GAF"/>
</dbReference>
<reference evidence="2" key="1">
    <citation type="submission" date="2014-05" db="EMBL/GenBank/DDBJ databases">
        <authorList>
            <person name="Urmite Genomes"/>
        </authorList>
    </citation>
    <scope>NUCLEOTIDE SEQUENCE</scope>
    <source>
        <strain evidence="2">DSM 44074</strain>
    </source>
</reference>
<gene>
    <name evidence="2" type="ORF">BN1047_02291</name>
</gene>
<dbReference type="EMBL" id="LK021338">
    <property type="protein sequence ID" value="CDQ44413.1"/>
    <property type="molecule type" value="Genomic_DNA"/>
</dbReference>
<evidence type="ECO:0000259" key="1">
    <source>
        <dbReference type="PROSITE" id="PS50883"/>
    </source>
</evidence>
<dbReference type="Gene3D" id="3.20.20.450">
    <property type="entry name" value="EAL domain"/>
    <property type="match status" value="1"/>
</dbReference>
<protein>
    <submittedName>
        <fullName evidence="2">Diguanylate phosphodiesterase</fullName>
    </submittedName>
</protein>
<evidence type="ECO:0000313" key="3">
    <source>
        <dbReference type="Proteomes" id="UP000028864"/>
    </source>
</evidence>
<dbReference type="PROSITE" id="PS50883">
    <property type="entry name" value="EAL"/>
    <property type="match status" value="1"/>
</dbReference>
<accession>A0AAV2WKP8</accession>
<dbReference type="Proteomes" id="UP000028864">
    <property type="component" value="Unassembled WGS sequence"/>
</dbReference>
<dbReference type="GO" id="GO:0071111">
    <property type="term" value="F:cyclic-guanylate-specific phosphodiesterase activity"/>
    <property type="evidence" value="ECO:0007669"/>
    <property type="project" value="InterPro"/>
</dbReference>
<dbReference type="InterPro" id="IPR029016">
    <property type="entry name" value="GAF-like_dom_sf"/>
</dbReference>
<dbReference type="Gene3D" id="3.30.450.40">
    <property type="match status" value="1"/>
</dbReference>
<dbReference type="PANTHER" id="PTHR33121:SF70">
    <property type="entry name" value="SIGNALING PROTEIN YKOW"/>
    <property type="match status" value="1"/>
</dbReference>
<reference evidence="2" key="2">
    <citation type="submission" date="2015-09" db="EMBL/GenBank/DDBJ databases">
        <title>Draft genome sequence of Mycobacterium neoaurum DSM 44074.</title>
        <authorList>
            <person name="Croce O."/>
            <person name="Robert C."/>
            <person name="Raoult D."/>
            <person name="Drancourt M."/>
        </authorList>
    </citation>
    <scope>NUCLEOTIDE SEQUENCE</scope>
    <source>
        <strain evidence="2">DSM 44074</strain>
    </source>
</reference>
<dbReference type="SUPFAM" id="SSF55781">
    <property type="entry name" value="GAF domain-like"/>
    <property type="match status" value="1"/>
</dbReference>
<dbReference type="Pfam" id="PF13185">
    <property type="entry name" value="GAF_2"/>
    <property type="match status" value="1"/>
</dbReference>
<dbReference type="Pfam" id="PF00563">
    <property type="entry name" value="EAL"/>
    <property type="match status" value="1"/>
</dbReference>
<dbReference type="SMART" id="SM00065">
    <property type="entry name" value="GAF"/>
    <property type="match status" value="1"/>
</dbReference>
<dbReference type="AlphaFoldDB" id="A0AAV2WKP8"/>
<dbReference type="SMART" id="SM00052">
    <property type="entry name" value="EAL"/>
    <property type="match status" value="1"/>
</dbReference>
<dbReference type="InterPro" id="IPR050706">
    <property type="entry name" value="Cyclic-di-GMP_PDE-like"/>
</dbReference>
<evidence type="ECO:0000313" key="2">
    <source>
        <dbReference type="EMBL" id="CDQ44413.1"/>
    </source>
</evidence>
<dbReference type="InterPro" id="IPR035919">
    <property type="entry name" value="EAL_sf"/>
</dbReference>
<dbReference type="InterPro" id="IPR001633">
    <property type="entry name" value="EAL_dom"/>
</dbReference>
<dbReference type="SUPFAM" id="SSF141868">
    <property type="entry name" value="EAL domain-like"/>
    <property type="match status" value="1"/>
</dbReference>
<sequence>MAVTCRAQNRAMRNLIAAINASIDPAALTRRITEQMCLFTPKADGAAVSILAPTDEFVVVSAYGVVESLLGLRLPVAGTFQGMAVATGRPQLSDDAPNDPAVTAEVRAIGARLGLRTLAVFPLRHRDTAIGALSMTSKQPGRFDERDIAAMAAASTFISGLISAHTELSALLDAFLVDPNLPDDSTTQFLASVLLPDMAREDRLHQRLDAVLADPANLNIVFQPIVDLNTGDVTGFEGLCRFPTDGELTPKQWFDVARRLGRSLNLELAALRRLLVNAEDLPPASFVAANLSPVTAMNPTVQELLISVQRPLVVEITEHEPFPDDLAEALTPLREAGIRLAIDDAGAGFASFNQLLRLRPDIIKIDGDLTSGIDTDPVRRALASSIVRLGNELNAVTVSEAVEDPRQLGTLRDLGVDLGQGYLFGRPTAYRAGGPVTMSG</sequence>